<dbReference type="Proteomes" id="UP000004947">
    <property type="component" value="Unassembled WGS sequence"/>
</dbReference>
<dbReference type="eggNOG" id="ENOG503238B">
    <property type="taxonomic scope" value="Bacteria"/>
</dbReference>
<feature type="region of interest" description="Disordered" evidence="1">
    <location>
        <begin position="191"/>
        <end position="213"/>
    </location>
</feature>
<feature type="compositionally biased region" description="Low complexity" evidence="1">
    <location>
        <begin position="201"/>
        <end position="213"/>
    </location>
</feature>
<sequence length="527" mass="58179">MKNLIYTISAIVVILIVISPKLFTSKDQITTYIETDQNLDAPKANASAAPRAPSMMSQAKAENGGLIALIANTPKYTWFVKIIGPYQAVKKQVDNLDLVIKTLDLSHGDHLHYDIPKDWTKKQASSMRVASFDAPGGVDISFSKLPAGQSLNANVVRWKKQIGLSGDPTEEELSEVKENWHRVILFNEDRKDMKAPKESKSSQSPHSSSAPFASGMAAVADDANSIMAAIIERPDATWFLKLIGPAQEVRVQADNIITVIGAHSFTAEGKLEYPVPTDWKEVPSSSSMRIASYKTGKVDISLIKLGPKQNIDANVSRWKGQIGLDTQVKVENEIKSFNIQGNTIHIVKLINDNKKVEKAPEAPKAPVAKKVSEKEDCANCENCASKDQHKSNEAKLETLQLNPSDKWKQLSAADGMSLGKYEMKLNDSTYGLSITQMQGPMPMERVYNMWFDQMGLKGQDPNDYIEKVKSSDNKDLDLIKISNDKEILISASFQGTSKIFFKVQGPASQAEEALSEFKSLITSARFE</sequence>
<protein>
    <submittedName>
        <fullName evidence="2">Uncharacterized protein</fullName>
    </submittedName>
</protein>
<gene>
    <name evidence="2" type="ORF">LNTAR_14822</name>
</gene>
<accession>A6DHL6</accession>
<dbReference type="AlphaFoldDB" id="A6DHL6"/>
<dbReference type="EMBL" id="ABCK01000003">
    <property type="protein sequence ID" value="EDM29099.1"/>
    <property type="molecule type" value="Genomic_DNA"/>
</dbReference>
<evidence type="ECO:0000256" key="1">
    <source>
        <dbReference type="SAM" id="MobiDB-lite"/>
    </source>
</evidence>
<dbReference type="OrthoDB" id="288562at2"/>
<reference evidence="2 3" key="1">
    <citation type="journal article" date="2010" name="J. Bacteriol.">
        <title>Genome sequence of Lentisphaera araneosa HTCC2155T, the type species of the order Lentisphaerales in the phylum Lentisphaerae.</title>
        <authorList>
            <person name="Thrash J.C."/>
            <person name="Cho J.C."/>
            <person name="Vergin K.L."/>
            <person name="Morris R.M."/>
            <person name="Giovannoni S.J."/>
        </authorList>
    </citation>
    <scope>NUCLEOTIDE SEQUENCE [LARGE SCALE GENOMIC DNA]</scope>
    <source>
        <strain evidence="2 3">HTCC2155</strain>
    </source>
</reference>
<organism evidence="2 3">
    <name type="scientific">Lentisphaera araneosa HTCC2155</name>
    <dbReference type="NCBI Taxonomy" id="313628"/>
    <lineage>
        <taxon>Bacteria</taxon>
        <taxon>Pseudomonadati</taxon>
        <taxon>Lentisphaerota</taxon>
        <taxon>Lentisphaeria</taxon>
        <taxon>Lentisphaerales</taxon>
        <taxon>Lentisphaeraceae</taxon>
        <taxon>Lentisphaera</taxon>
    </lineage>
</organism>
<keyword evidence="3" id="KW-1185">Reference proteome</keyword>
<evidence type="ECO:0000313" key="2">
    <source>
        <dbReference type="EMBL" id="EDM29099.1"/>
    </source>
</evidence>
<dbReference type="STRING" id="313628.LNTAR_14822"/>
<proteinExistence type="predicted"/>
<name>A6DHL6_9BACT</name>
<dbReference type="RefSeq" id="WP_007277401.1">
    <property type="nucleotide sequence ID" value="NZ_ABCK01000003.1"/>
</dbReference>
<comment type="caution">
    <text evidence="2">The sequence shown here is derived from an EMBL/GenBank/DDBJ whole genome shotgun (WGS) entry which is preliminary data.</text>
</comment>
<evidence type="ECO:0000313" key="3">
    <source>
        <dbReference type="Proteomes" id="UP000004947"/>
    </source>
</evidence>
<feature type="compositionally biased region" description="Basic and acidic residues" evidence="1">
    <location>
        <begin position="191"/>
        <end position="200"/>
    </location>
</feature>